<evidence type="ECO:0000313" key="1">
    <source>
        <dbReference type="EMBL" id="EQC28593.1"/>
    </source>
</evidence>
<reference evidence="1 2" key="1">
    <citation type="submission" date="2012-04" db="EMBL/GenBank/DDBJ databases">
        <title>The Genome Sequence of Saprolegnia declina VS20.</title>
        <authorList>
            <consortium name="The Broad Institute Genome Sequencing Platform"/>
            <person name="Russ C."/>
            <person name="Nusbaum C."/>
            <person name="Tyler B."/>
            <person name="van West P."/>
            <person name="Dieguez-Uribeondo J."/>
            <person name="de Bruijn I."/>
            <person name="Tripathy S."/>
            <person name="Jiang R."/>
            <person name="Young S.K."/>
            <person name="Zeng Q."/>
            <person name="Gargeya S."/>
            <person name="Fitzgerald M."/>
            <person name="Haas B."/>
            <person name="Abouelleil A."/>
            <person name="Alvarado L."/>
            <person name="Arachchi H.M."/>
            <person name="Berlin A."/>
            <person name="Chapman S.B."/>
            <person name="Goldberg J."/>
            <person name="Griggs A."/>
            <person name="Gujja S."/>
            <person name="Hansen M."/>
            <person name="Howarth C."/>
            <person name="Imamovic A."/>
            <person name="Larimer J."/>
            <person name="McCowen C."/>
            <person name="Montmayeur A."/>
            <person name="Murphy C."/>
            <person name="Neiman D."/>
            <person name="Pearson M."/>
            <person name="Priest M."/>
            <person name="Roberts A."/>
            <person name="Saif S."/>
            <person name="Shea T."/>
            <person name="Sisk P."/>
            <person name="Sykes S."/>
            <person name="Wortman J."/>
            <person name="Nusbaum C."/>
            <person name="Birren B."/>
        </authorList>
    </citation>
    <scope>NUCLEOTIDE SEQUENCE [LARGE SCALE GENOMIC DNA]</scope>
    <source>
        <strain evidence="1 2">VS20</strain>
    </source>
</reference>
<dbReference type="STRING" id="1156394.T0R8Z3"/>
<gene>
    <name evidence="1" type="ORF">SDRG_13669</name>
</gene>
<dbReference type="RefSeq" id="XP_008617990.1">
    <property type="nucleotide sequence ID" value="XM_008619768.1"/>
</dbReference>
<protein>
    <submittedName>
        <fullName evidence="1">Uncharacterized protein</fullName>
    </submittedName>
</protein>
<dbReference type="Gene3D" id="2.40.50.100">
    <property type="match status" value="1"/>
</dbReference>
<evidence type="ECO:0000313" key="2">
    <source>
        <dbReference type="Proteomes" id="UP000030762"/>
    </source>
</evidence>
<dbReference type="VEuPathDB" id="FungiDB:SDRG_13669"/>
<organism evidence="1 2">
    <name type="scientific">Saprolegnia diclina (strain VS20)</name>
    <dbReference type="NCBI Taxonomy" id="1156394"/>
    <lineage>
        <taxon>Eukaryota</taxon>
        <taxon>Sar</taxon>
        <taxon>Stramenopiles</taxon>
        <taxon>Oomycota</taxon>
        <taxon>Saprolegniomycetes</taxon>
        <taxon>Saprolegniales</taxon>
        <taxon>Saprolegniaceae</taxon>
        <taxon>Saprolegnia</taxon>
    </lineage>
</organism>
<accession>T0R8Z3</accession>
<dbReference type="OrthoDB" id="537444at2759"/>
<dbReference type="InParanoid" id="T0R8Z3"/>
<sequence>MLRRIPARAARYDYSDLAVSCHKLQQRSYIVVPLAKVSPTMTGGRITAWQKDVGAYVDCYDLLYEFDAQGVTDDDALSAVKMEVECCDEGFLAVVFDLLPAGSLHDEPLNYP</sequence>
<dbReference type="EMBL" id="JH767193">
    <property type="protein sequence ID" value="EQC28593.1"/>
    <property type="molecule type" value="Genomic_DNA"/>
</dbReference>
<dbReference type="AlphaFoldDB" id="T0R8Z3"/>
<proteinExistence type="predicted"/>
<keyword evidence="2" id="KW-1185">Reference proteome</keyword>
<name>T0R8Z3_SAPDV</name>
<dbReference type="GeneID" id="19954396"/>
<dbReference type="Proteomes" id="UP000030762">
    <property type="component" value="Unassembled WGS sequence"/>
</dbReference>